<gene>
    <name evidence="3" type="ordered locus">SELR_12810</name>
</gene>
<dbReference type="OrthoDB" id="5360818at2"/>
<keyword evidence="1" id="KW-0812">Transmembrane</keyword>
<protein>
    <submittedName>
        <fullName evidence="3">Putative TraF peptidase</fullName>
    </submittedName>
</protein>
<name>I0GQF2_SELRL</name>
<dbReference type="AlphaFoldDB" id="I0GQF2"/>
<keyword evidence="1" id="KW-0472">Membrane</keyword>
<dbReference type="SUPFAM" id="SSF51306">
    <property type="entry name" value="LexA/Signal peptidase"/>
    <property type="match status" value="1"/>
</dbReference>
<keyword evidence="1" id="KW-1133">Transmembrane helix</keyword>
<dbReference type="Gene3D" id="2.10.109.10">
    <property type="entry name" value="Umud Fragment, subunit A"/>
    <property type="match status" value="1"/>
</dbReference>
<evidence type="ECO:0000313" key="3">
    <source>
        <dbReference type="EMBL" id="BAL82989.1"/>
    </source>
</evidence>
<feature type="transmembrane region" description="Helical" evidence="1">
    <location>
        <begin position="7"/>
        <end position="26"/>
    </location>
</feature>
<sequence>MCRKRKRVVLGLCLGWMLILMGLISVEKRLPQLFVYNATASVPVGWYLLLSPQDVARDDMVVFTVPEDVQELAVERGWLPKGTKMLKRVGGLAGDMYGVNRSRQFYVNGIYIGQASLTDGKGQQMPDRSCCIHMVEEHRFLPIGDSSHSFDGRYYGTVPLDCIKNKAVLILPTGWLSRLWR</sequence>
<dbReference type="eggNOG" id="COG4959">
    <property type="taxonomic scope" value="Bacteria"/>
</dbReference>
<evidence type="ECO:0000256" key="1">
    <source>
        <dbReference type="SAM" id="Phobius"/>
    </source>
</evidence>
<dbReference type="InterPro" id="IPR036286">
    <property type="entry name" value="LexA/Signal_pep-like_sf"/>
</dbReference>
<dbReference type="Pfam" id="PF10502">
    <property type="entry name" value="Peptidase_S26"/>
    <property type="match status" value="1"/>
</dbReference>
<feature type="domain" description="Peptidase S26" evidence="2">
    <location>
        <begin position="34"/>
        <end position="170"/>
    </location>
</feature>
<dbReference type="GO" id="GO:0004252">
    <property type="term" value="F:serine-type endopeptidase activity"/>
    <property type="evidence" value="ECO:0007669"/>
    <property type="project" value="InterPro"/>
</dbReference>
<evidence type="ECO:0000313" key="4">
    <source>
        <dbReference type="Proteomes" id="UP000007887"/>
    </source>
</evidence>
<dbReference type="MEROPS" id="S26.014"/>
<organism evidence="3 4">
    <name type="scientific">Selenomonas ruminantium subsp. lactilytica (strain NBRC 103574 / TAM6421)</name>
    <dbReference type="NCBI Taxonomy" id="927704"/>
    <lineage>
        <taxon>Bacteria</taxon>
        <taxon>Bacillati</taxon>
        <taxon>Bacillota</taxon>
        <taxon>Negativicutes</taxon>
        <taxon>Selenomonadales</taxon>
        <taxon>Selenomonadaceae</taxon>
        <taxon>Selenomonas</taxon>
    </lineage>
</organism>
<dbReference type="PATRIC" id="fig|927704.6.peg.1319"/>
<proteinExistence type="predicted"/>
<dbReference type="Proteomes" id="UP000007887">
    <property type="component" value="Chromosome"/>
</dbReference>
<reference evidence="3 4" key="1">
    <citation type="submission" date="2011-10" db="EMBL/GenBank/DDBJ databases">
        <title>Whole genome sequence of Selenomonas ruminantium subsp. lactilytica TAM6421.</title>
        <authorList>
            <person name="Oguchi A."/>
            <person name="Ankai A."/>
            <person name="Kaneko J."/>
            <person name="Yamada-Narita S."/>
            <person name="Fukui S."/>
            <person name="Takahashi M."/>
            <person name="Onodera T."/>
            <person name="Kojima S."/>
            <person name="Fushimi T."/>
            <person name="Abe N."/>
            <person name="Kamio Y."/>
            <person name="Yamazaki S."/>
            <person name="Fujita N."/>
        </authorList>
    </citation>
    <scope>NUCLEOTIDE SEQUENCE [LARGE SCALE GENOMIC DNA]</scope>
    <source>
        <strain evidence="4">NBRC 103574 / TAM6421</strain>
    </source>
</reference>
<dbReference type="GO" id="GO:0006465">
    <property type="term" value="P:signal peptide processing"/>
    <property type="evidence" value="ECO:0007669"/>
    <property type="project" value="InterPro"/>
</dbReference>
<accession>I0GQF2</accession>
<evidence type="ECO:0000259" key="2">
    <source>
        <dbReference type="Pfam" id="PF10502"/>
    </source>
</evidence>
<dbReference type="EMBL" id="AP012292">
    <property type="protein sequence ID" value="BAL82989.1"/>
    <property type="molecule type" value="Genomic_DNA"/>
</dbReference>
<dbReference type="RefSeq" id="WP_014424426.1">
    <property type="nucleotide sequence ID" value="NC_017068.1"/>
</dbReference>
<dbReference type="InterPro" id="IPR019533">
    <property type="entry name" value="Peptidase_S26"/>
</dbReference>
<dbReference type="KEGG" id="sri:SELR_12810"/>
<dbReference type="HOGENOM" id="CLU_104604_0_0_9"/>